<evidence type="ECO:0000259" key="2">
    <source>
        <dbReference type="Pfam" id="PF02517"/>
    </source>
</evidence>
<protein>
    <submittedName>
        <fullName evidence="3">CPBP family intramembrane glutamic endopeptidase</fullName>
        <ecNumber evidence="3">3.4.-.-</ecNumber>
    </submittedName>
</protein>
<keyword evidence="3" id="KW-0378">Hydrolase</keyword>
<dbReference type="Proteomes" id="UP001595945">
    <property type="component" value="Unassembled WGS sequence"/>
</dbReference>
<keyword evidence="1" id="KW-0472">Membrane</keyword>
<dbReference type="Pfam" id="PF02517">
    <property type="entry name" value="Rce1-like"/>
    <property type="match status" value="1"/>
</dbReference>
<proteinExistence type="predicted"/>
<keyword evidence="4" id="KW-1185">Reference proteome</keyword>
<gene>
    <name evidence="3" type="ORF">ACFO9K_02305</name>
</gene>
<evidence type="ECO:0000313" key="3">
    <source>
        <dbReference type="EMBL" id="MFC4823087.1"/>
    </source>
</evidence>
<dbReference type="InterPro" id="IPR003675">
    <property type="entry name" value="Rce1/LyrA-like_dom"/>
</dbReference>
<reference evidence="3 4" key="1">
    <citation type="journal article" date="2019" name="Int. J. Syst. Evol. Microbiol.">
        <title>The Global Catalogue of Microorganisms (GCM) 10K type strain sequencing project: providing services to taxonomists for standard genome sequencing and annotation.</title>
        <authorList>
            <consortium name="The Broad Institute Genomics Platform"/>
            <consortium name="The Broad Institute Genome Sequencing Center for Infectious Disease"/>
            <person name="Wu L."/>
            <person name="Ma J."/>
        </authorList>
    </citation>
    <scope>NUCLEOTIDE SEQUENCE [LARGE SCALE GENOMIC DNA]</scope>
    <source>
        <strain evidence="3 4">XZYJ18</strain>
    </source>
</reference>
<keyword evidence="1" id="KW-0812">Transmembrane</keyword>
<name>A0ABD5PX35_9EURY</name>
<dbReference type="GO" id="GO:0080120">
    <property type="term" value="P:CAAX-box protein maturation"/>
    <property type="evidence" value="ECO:0007669"/>
    <property type="project" value="UniProtKB-ARBA"/>
</dbReference>
<sequence length="91" mass="9401">MVPGLTSDAVAPVAEEILYRGLTFDVLRSRYGAVAAVVGSSLLFGAIHVFIGAFRGSFPRSSPDSRTRGCGCATTISSVSVSRTQSTTTTG</sequence>
<feature type="domain" description="CAAX prenyl protease 2/Lysostaphin resistance protein A-like" evidence="2">
    <location>
        <begin position="9"/>
        <end position="51"/>
    </location>
</feature>
<dbReference type="AlphaFoldDB" id="A0ABD5PX35"/>
<accession>A0ABD5PX35</accession>
<dbReference type="EC" id="3.4.-.-" evidence="3"/>
<organism evidence="3 4">
    <name type="scientific">Halorussus aquaticus</name>
    <dbReference type="NCBI Taxonomy" id="2953748"/>
    <lineage>
        <taxon>Archaea</taxon>
        <taxon>Methanobacteriati</taxon>
        <taxon>Methanobacteriota</taxon>
        <taxon>Stenosarchaea group</taxon>
        <taxon>Halobacteria</taxon>
        <taxon>Halobacteriales</taxon>
        <taxon>Haladaptataceae</taxon>
        <taxon>Halorussus</taxon>
    </lineage>
</organism>
<dbReference type="GeneID" id="91975718"/>
<dbReference type="EMBL" id="JBHSHT010000001">
    <property type="protein sequence ID" value="MFC4823087.1"/>
    <property type="molecule type" value="Genomic_DNA"/>
</dbReference>
<dbReference type="GO" id="GO:0004175">
    <property type="term" value="F:endopeptidase activity"/>
    <property type="evidence" value="ECO:0007669"/>
    <property type="project" value="UniProtKB-ARBA"/>
</dbReference>
<keyword evidence="1" id="KW-1133">Transmembrane helix</keyword>
<dbReference type="RefSeq" id="WP_368410487.1">
    <property type="nucleotide sequence ID" value="NZ_CP100400.1"/>
</dbReference>
<evidence type="ECO:0000256" key="1">
    <source>
        <dbReference type="SAM" id="Phobius"/>
    </source>
</evidence>
<comment type="caution">
    <text evidence="3">The sequence shown here is derived from an EMBL/GenBank/DDBJ whole genome shotgun (WGS) entry which is preliminary data.</text>
</comment>
<feature type="transmembrane region" description="Helical" evidence="1">
    <location>
        <begin position="31"/>
        <end position="54"/>
    </location>
</feature>
<evidence type="ECO:0000313" key="4">
    <source>
        <dbReference type="Proteomes" id="UP001595945"/>
    </source>
</evidence>